<evidence type="ECO:0000256" key="2">
    <source>
        <dbReference type="SAM" id="Phobius"/>
    </source>
</evidence>
<feature type="transmembrane region" description="Helical" evidence="2">
    <location>
        <begin position="135"/>
        <end position="152"/>
    </location>
</feature>
<comment type="caution">
    <text evidence="3">The sequence shown here is derived from an EMBL/GenBank/DDBJ whole genome shotgun (WGS) entry which is preliminary data.</text>
</comment>
<proteinExistence type="predicted"/>
<feature type="transmembrane region" description="Helical" evidence="2">
    <location>
        <begin position="198"/>
        <end position="214"/>
    </location>
</feature>
<dbReference type="PANTHER" id="PTHR37422">
    <property type="entry name" value="TEICHURONIC ACID BIOSYNTHESIS PROTEIN TUAE"/>
    <property type="match status" value="1"/>
</dbReference>
<keyword evidence="4" id="KW-1185">Reference proteome</keyword>
<feature type="transmembrane region" description="Helical" evidence="2">
    <location>
        <begin position="375"/>
        <end position="393"/>
    </location>
</feature>
<gene>
    <name evidence="3" type="ORF">EPD65_04510</name>
</gene>
<feature type="transmembrane region" description="Helical" evidence="2">
    <location>
        <begin position="339"/>
        <end position="363"/>
    </location>
</feature>
<feature type="transmembrane region" description="Helical" evidence="2">
    <location>
        <begin position="266"/>
        <end position="286"/>
    </location>
</feature>
<keyword evidence="2" id="KW-0472">Membrane</keyword>
<feature type="transmembrane region" description="Helical" evidence="2">
    <location>
        <begin position="159"/>
        <end position="178"/>
    </location>
</feature>
<feature type="region of interest" description="Disordered" evidence="1">
    <location>
        <begin position="421"/>
        <end position="443"/>
    </location>
</feature>
<dbReference type="Proteomes" id="UP000295453">
    <property type="component" value="Unassembled WGS sequence"/>
</dbReference>
<feature type="transmembrane region" description="Helical" evidence="2">
    <location>
        <begin position="221"/>
        <end position="238"/>
    </location>
</feature>
<evidence type="ECO:0000313" key="4">
    <source>
        <dbReference type="Proteomes" id="UP000295453"/>
    </source>
</evidence>
<organism evidence="3 4">
    <name type="scientific">Nocardioides jejuensis</name>
    <dbReference type="NCBI Taxonomy" id="2502782"/>
    <lineage>
        <taxon>Bacteria</taxon>
        <taxon>Bacillati</taxon>
        <taxon>Actinomycetota</taxon>
        <taxon>Actinomycetes</taxon>
        <taxon>Propionibacteriales</taxon>
        <taxon>Nocardioidaceae</taxon>
        <taxon>Nocardioides</taxon>
    </lineage>
</organism>
<feature type="transmembrane region" description="Helical" evidence="2">
    <location>
        <begin position="105"/>
        <end position="129"/>
    </location>
</feature>
<dbReference type="GO" id="GO:0016874">
    <property type="term" value="F:ligase activity"/>
    <property type="evidence" value="ECO:0007669"/>
    <property type="project" value="UniProtKB-KW"/>
</dbReference>
<protein>
    <submittedName>
        <fullName evidence="3">O-antigen ligase domain-containing protein</fullName>
    </submittedName>
</protein>
<name>A0A4R1CI66_9ACTN</name>
<dbReference type="AlphaFoldDB" id="A0A4R1CI66"/>
<feature type="transmembrane region" description="Helical" evidence="2">
    <location>
        <begin position="76"/>
        <end position="93"/>
    </location>
</feature>
<accession>A0A4R1CI66</accession>
<keyword evidence="2" id="KW-0812">Transmembrane</keyword>
<dbReference type="EMBL" id="SJZJ01000005">
    <property type="protein sequence ID" value="TCJ30155.1"/>
    <property type="molecule type" value="Genomic_DNA"/>
</dbReference>
<dbReference type="PANTHER" id="PTHR37422:SF13">
    <property type="entry name" value="LIPOPOLYSACCHARIDE BIOSYNTHESIS PROTEIN PA4999-RELATED"/>
    <property type="match status" value="1"/>
</dbReference>
<reference evidence="3 4" key="1">
    <citation type="submission" date="2019-03" db="EMBL/GenBank/DDBJ databases">
        <authorList>
            <person name="Kim M.K.M."/>
        </authorList>
    </citation>
    <scope>NUCLEOTIDE SEQUENCE [LARGE SCALE GENOMIC DNA]</scope>
    <source>
        <strain evidence="3 4">18JY15-6</strain>
    </source>
</reference>
<evidence type="ECO:0000313" key="3">
    <source>
        <dbReference type="EMBL" id="TCJ30155.1"/>
    </source>
</evidence>
<feature type="transmembrane region" description="Helical" evidence="2">
    <location>
        <begin position="12"/>
        <end position="45"/>
    </location>
</feature>
<keyword evidence="2" id="KW-1133">Transmembrane helix</keyword>
<dbReference type="RefSeq" id="WP_131581978.1">
    <property type="nucleotide sequence ID" value="NZ_SJZJ01000005.1"/>
</dbReference>
<keyword evidence="3" id="KW-0436">Ligase</keyword>
<evidence type="ECO:0000256" key="1">
    <source>
        <dbReference type="SAM" id="MobiDB-lite"/>
    </source>
</evidence>
<dbReference type="OrthoDB" id="4761096at2"/>
<dbReference type="InterPro" id="IPR051533">
    <property type="entry name" value="WaaL-like"/>
</dbReference>
<sequence length="443" mass="46759">MTEGLRRDGLLTIAAVGLTVVLVYAAATISPVVALGAAIAIVIFVTLGMDRTGLLCMLGAFATAPMGRGIDSLSGHVSTPTDLLLIAGIFLLLPGIVHHKLGLPALWTSCVLLLVCLALVGSLITHTAFMSLFSLVQWIEFFMLLPAVIAWWRPSRQIIVALLWAYVGGHMLSTAYGLMEGAAPVTLRYDGLTIHPNAFGLAGLVTIAICFYLFHHHKEQAVRLAIVGVVFASALSIWLSGSRSALAVALVLAIMLPLVERSALSGFAVAGLGCLGLAALPLAAHASGKGSALNRLLGDGTADVADSVRETALSDGIHRFFQHPILGAGLVDVELVHNVYVEVAIATGIIGLIAYIAVLFTLGRGLFGDHPERRLAWLPWAAIGIAAALPGLWDRSIWVPASLAILPTLKEATDKVLPGQRYLTGRTPSEQPDPPTRRLMTDA</sequence>